<comment type="caution">
    <text evidence="4">The sequence shown here is derived from an EMBL/GenBank/DDBJ whole genome shotgun (WGS) entry which is preliminary data.</text>
</comment>
<comment type="subcellular location">
    <subcellularLocation>
        <location evidence="1">Membrane</location>
        <topology evidence="1">Single-pass membrane protein</topology>
    </subcellularLocation>
</comment>
<dbReference type="EMBL" id="JASCZI010041030">
    <property type="protein sequence ID" value="MED6130100.1"/>
    <property type="molecule type" value="Genomic_DNA"/>
</dbReference>
<dbReference type="PANTHER" id="PTHR33138">
    <property type="entry name" value="OS01G0690200 PROTEIN"/>
    <property type="match status" value="1"/>
</dbReference>
<reference evidence="4 5" key="1">
    <citation type="journal article" date="2023" name="Plants (Basel)">
        <title>Bridging the Gap: Combining Genomics and Transcriptomics Approaches to Understand Stylosanthes scabra, an Orphan Legume from the Brazilian Caatinga.</title>
        <authorList>
            <person name="Ferreira-Neto J.R.C."/>
            <person name="da Silva M.D."/>
            <person name="Binneck E."/>
            <person name="de Melo N.F."/>
            <person name="da Silva R.H."/>
            <person name="de Melo A.L.T.M."/>
            <person name="Pandolfi V."/>
            <person name="Bustamante F.O."/>
            <person name="Brasileiro-Vidal A.C."/>
            <person name="Benko-Iseppon A.M."/>
        </authorList>
    </citation>
    <scope>NUCLEOTIDE SEQUENCE [LARGE SCALE GENOMIC DNA]</scope>
    <source>
        <tissue evidence="4">Leaves</tissue>
    </source>
</reference>
<proteinExistence type="predicted"/>
<sequence length="153" mass="17418">MSLLVMAALAPSLSESPPLDYHSQCEQPYECGDLQLYYPFWGSGRPRQCGADENLKLSCNSDEGYTYIEMGSQRFKVEGNVDAFENYYSVRLVPLGEADVCSRDLNYSLNEHLLLSYNQTVHIITVFYHCTSSYPDNYTLWRCGGGDVVYYNN</sequence>
<feature type="non-terminal residue" evidence="4">
    <location>
        <position position="153"/>
    </location>
</feature>
<name>A0ABU6S245_9FABA</name>
<evidence type="ECO:0000259" key="3">
    <source>
        <dbReference type="Pfam" id="PF13947"/>
    </source>
</evidence>
<feature type="domain" description="Wall-associated receptor kinase galacturonan-binding" evidence="3">
    <location>
        <begin position="25"/>
        <end position="78"/>
    </location>
</feature>
<dbReference type="Proteomes" id="UP001341840">
    <property type="component" value="Unassembled WGS sequence"/>
</dbReference>
<keyword evidence="5" id="KW-1185">Reference proteome</keyword>
<dbReference type="PANTHER" id="PTHR33138:SF74">
    <property type="entry name" value="WALL-ASSOCIATED RECEPTOR KINASE, GALACTURONAN-BINDING DOMAIN-CONTAINING PROTEIN-RELATED"/>
    <property type="match status" value="1"/>
</dbReference>
<keyword evidence="2" id="KW-0732">Signal</keyword>
<dbReference type="Pfam" id="PF13947">
    <property type="entry name" value="GUB_WAK_bind"/>
    <property type="match status" value="1"/>
</dbReference>
<protein>
    <recommendedName>
        <fullName evidence="3">Wall-associated receptor kinase galacturonan-binding domain-containing protein</fullName>
    </recommendedName>
</protein>
<evidence type="ECO:0000313" key="5">
    <source>
        <dbReference type="Proteomes" id="UP001341840"/>
    </source>
</evidence>
<evidence type="ECO:0000313" key="4">
    <source>
        <dbReference type="EMBL" id="MED6130100.1"/>
    </source>
</evidence>
<gene>
    <name evidence="4" type="ORF">PIB30_114678</name>
</gene>
<dbReference type="InterPro" id="IPR025287">
    <property type="entry name" value="WAK_GUB"/>
</dbReference>
<evidence type="ECO:0000256" key="2">
    <source>
        <dbReference type="ARBA" id="ARBA00022729"/>
    </source>
</evidence>
<accession>A0ABU6S245</accession>
<organism evidence="4 5">
    <name type="scientific">Stylosanthes scabra</name>
    <dbReference type="NCBI Taxonomy" id="79078"/>
    <lineage>
        <taxon>Eukaryota</taxon>
        <taxon>Viridiplantae</taxon>
        <taxon>Streptophyta</taxon>
        <taxon>Embryophyta</taxon>
        <taxon>Tracheophyta</taxon>
        <taxon>Spermatophyta</taxon>
        <taxon>Magnoliopsida</taxon>
        <taxon>eudicotyledons</taxon>
        <taxon>Gunneridae</taxon>
        <taxon>Pentapetalae</taxon>
        <taxon>rosids</taxon>
        <taxon>fabids</taxon>
        <taxon>Fabales</taxon>
        <taxon>Fabaceae</taxon>
        <taxon>Papilionoideae</taxon>
        <taxon>50 kb inversion clade</taxon>
        <taxon>dalbergioids sensu lato</taxon>
        <taxon>Dalbergieae</taxon>
        <taxon>Pterocarpus clade</taxon>
        <taxon>Stylosanthes</taxon>
    </lineage>
</organism>
<evidence type="ECO:0000256" key="1">
    <source>
        <dbReference type="ARBA" id="ARBA00004167"/>
    </source>
</evidence>